<evidence type="ECO:0000259" key="1">
    <source>
        <dbReference type="Pfam" id="PF13640"/>
    </source>
</evidence>
<name>A0A067Z465_GLUOY</name>
<dbReference type="EMBL" id="CP004373">
    <property type="protein sequence ID" value="AHK70872.1"/>
    <property type="molecule type" value="Genomic_DNA"/>
</dbReference>
<dbReference type="AlphaFoldDB" id="A0A067Z465"/>
<feature type="domain" description="Prolyl 4-hydroxylase alpha subunit Fe(2+) 2OG dioxygenase" evidence="1">
    <location>
        <begin position="123"/>
        <end position="202"/>
    </location>
</feature>
<sequence>MWNRPCRRRGPRLAFRAMSRISLDYDAFESTPVAEKPFPHVVVPHFIGNDDLKAVVSDLPEMKSGGSFPPEALKLTPRVSAMISELQGPKLKALVAEKFGLDLADAPTMLTMRGRTREKDGRIHRDSEAKLVTILLYLNPRGEDWASRDGCLRLLNGPDDVEDFDVEVTPAEGTLLVFPNGPATWHGHRQFVGTRYAIQLNYMATGRKARYELRRHRLSALLKRLPFSG</sequence>
<dbReference type="Proteomes" id="UP000031656">
    <property type="component" value="Chromosome"/>
</dbReference>
<dbReference type="InterPro" id="IPR044862">
    <property type="entry name" value="Pro_4_hyd_alph_FE2OG_OXY"/>
</dbReference>
<dbReference type="HOGENOM" id="CLU_085337_0_0_5"/>
<protein>
    <recommendedName>
        <fullName evidence="1">Prolyl 4-hydroxylase alpha subunit Fe(2+) 2OG dioxygenase domain-containing protein</fullName>
    </recommendedName>
</protein>
<dbReference type="KEGG" id="goy:GLS_c09630"/>
<reference evidence="2 3" key="1">
    <citation type="journal article" date="2015" name="Appl. Microbiol. Biotechnol.">
        <title>The consequence of an additional NADH dehydrogenase paralog on the growth of Gluconobacter oxydans DSM3504.</title>
        <authorList>
            <person name="Kostner D."/>
            <person name="Luchterhand B."/>
            <person name="Junker A."/>
            <person name="Volland S."/>
            <person name="Daniel R."/>
            <person name="Buchs J."/>
            <person name="Liebl W."/>
            <person name="Ehrenreich A."/>
        </authorList>
    </citation>
    <scope>NUCLEOTIDE SEQUENCE [LARGE SCALE GENOMIC DNA]</scope>
    <source>
        <strain evidence="2">DSM 3504</strain>
    </source>
</reference>
<accession>A0A067Z465</accession>
<evidence type="ECO:0000313" key="2">
    <source>
        <dbReference type="EMBL" id="AHK70872.1"/>
    </source>
</evidence>
<dbReference type="Gene3D" id="2.60.120.620">
    <property type="entry name" value="q2cbj1_9rhob like domain"/>
    <property type="match status" value="1"/>
</dbReference>
<organism evidence="2 3">
    <name type="scientific">Gluconobacter oxydans DSM 3504</name>
    <dbReference type="NCBI Taxonomy" id="1288313"/>
    <lineage>
        <taxon>Bacteria</taxon>
        <taxon>Pseudomonadati</taxon>
        <taxon>Pseudomonadota</taxon>
        <taxon>Alphaproteobacteria</taxon>
        <taxon>Acetobacterales</taxon>
        <taxon>Acetobacteraceae</taxon>
        <taxon>Gluconobacter</taxon>
    </lineage>
</organism>
<evidence type="ECO:0000313" key="3">
    <source>
        <dbReference type="Proteomes" id="UP000031656"/>
    </source>
</evidence>
<proteinExistence type="predicted"/>
<gene>
    <name evidence="2" type="ORF">GLS_c09630</name>
</gene>
<dbReference type="Pfam" id="PF13640">
    <property type="entry name" value="2OG-FeII_Oxy_3"/>
    <property type="match status" value="1"/>
</dbReference>